<dbReference type="Proteomes" id="UP000011650">
    <property type="component" value="Unassembled WGS sequence"/>
</dbReference>
<keyword evidence="1" id="KW-0812">Transmembrane</keyword>
<feature type="transmembrane region" description="Helical" evidence="1">
    <location>
        <begin position="17"/>
        <end position="42"/>
    </location>
</feature>
<dbReference type="STRING" id="1227482.C469_07151"/>
<proteinExistence type="predicted"/>
<name>M0NUK0_9EURY</name>
<gene>
    <name evidence="2" type="ORF">C469_07151</name>
</gene>
<organism evidence="2 3">
    <name type="scientific">Halorubrum lipolyticum DSM 21995</name>
    <dbReference type="NCBI Taxonomy" id="1227482"/>
    <lineage>
        <taxon>Archaea</taxon>
        <taxon>Methanobacteriati</taxon>
        <taxon>Methanobacteriota</taxon>
        <taxon>Stenosarchaea group</taxon>
        <taxon>Halobacteria</taxon>
        <taxon>Halobacteriales</taxon>
        <taxon>Haloferacaceae</taxon>
        <taxon>Halorubrum</taxon>
    </lineage>
</organism>
<dbReference type="PATRIC" id="fig|1227482.3.peg.1445"/>
<evidence type="ECO:0000313" key="3">
    <source>
        <dbReference type="Proteomes" id="UP000011650"/>
    </source>
</evidence>
<keyword evidence="1" id="KW-1133">Transmembrane helix</keyword>
<sequence length="83" mass="8803">MVSTVPALGGIPGGPELLIILIILVVFVAVPAVAVAGVVLLLTLRSDDDGVDAERIAELEAEVERIRETVDDDPDERDGEDRL</sequence>
<keyword evidence="3" id="KW-1185">Reference proteome</keyword>
<reference evidence="2 3" key="1">
    <citation type="journal article" date="2014" name="PLoS Genet.">
        <title>Phylogenetically driven sequencing of extremely halophilic archaea reveals strategies for static and dynamic osmo-response.</title>
        <authorList>
            <person name="Becker E.A."/>
            <person name="Seitzer P.M."/>
            <person name="Tritt A."/>
            <person name="Larsen D."/>
            <person name="Krusor M."/>
            <person name="Yao A.I."/>
            <person name="Wu D."/>
            <person name="Madern D."/>
            <person name="Eisen J.A."/>
            <person name="Darling A.E."/>
            <person name="Facciotti M.T."/>
        </authorList>
    </citation>
    <scope>NUCLEOTIDE SEQUENCE [LARGE SCALE GENOMIC DNA]</scope>
    <source>
        <strain evidence="2 3">DSM 21995</strain>
    </source>
</reference>
<evidence type="ECO:0000313" key="2">
    <source>
        <dbReference type="EMBL" id="EMA61456.1"/>
    </source>
</evidence>
<dbReference type="EMBL" id="AOJG01000017">
    <property type="protein sequence ID" value="EMA61456.1"/>
    <property type="molecule type" value="Genomic_DNA"/>
</dbReference>
<evidence type="ECO:0000256" key="1">
    <source>
        <dbReference type="SAM" id="Phobius"/>
    </source>
</evidence>
<comment type="caution">
    <text evidence="2">The sequence shown here is derived from an EMBL/GenBank/DDBJ whole genome shotgun (WGS) entry which is preliminary data.</text>
</comment>
<keyword evidence="1" id="KW-0472">Membrane</keyword>
<protein>
    <submittedName>
        <fullName evidence="2">Sec-independent protein translocase component TatA</fullName>
    </submittedName>
</protein>
<dbReference type="AlphaFoldDB" id="M0NUK0"/>
<dbReference type="RefSeq" id="WP_008005116.1">
    <property type="nucleotide sequence ID" value="NZ_AOJG01000017.1"/>
</dbReference>
<accession>M0NUK0</accession>